<sequence length="89" mass="9923">MKSSLREEGVSGRLTQEENQGVTDLVDHTLTWLDNNQLANKEQLETQLRKLEDHWRPVAAKIHGSSSPGEGTTEANATRERGPTVKEVD</sequence>
<feature type="compositionally biased region" description="Polar residues" evidence="1">
    <location>
        <begin position="64"/>
        <end position="76"/>
    </location>
</feature>
<evidence type="ECO:0000313" key="3">
    <source>
        <dbReference type="Proteomes" id="UP000747542"/>
    </source>
</evidence>
<accession>A0A8J5KG30</accession>
<proteinExistence type="predicted"/>
<feature type="compositionally biased region" description="Basic and acidic residues" evidence="1">
    <location>
        <begin position="77"/>
        <end position="89"/>
    </location>
</feature>
<dbReference type="SUPFAM" id="SSF100934">
    <property type="entry name" value="Heat shock protein 70kD (HSP70), C-terminal subdomain"/>
    <property type="match status" value="1"/>
</dbReference>
<evidence type="ECO:0000313" key="2">
    <source>
        <dbReference type="EMBL" id="KAG7171438.1"/>
    </source>
</evidence>
<dbReference type="AlphaFoldDB" id="A0A8J5KG30"/>
<feature type="region of interest" description="Disordered" evidence="1">
    <location>
        <begin position="60"/>
        <end position="89"/>
    </location>
</feature>
<dbReference type="Proteomes" id="UP000747542">
    <property type="component" value="Unassembled WGS sequence"/>
</dbReference>
<dbReference type="EMBL" id="JAHLQT010012106">
    <property type="protein sequence ID" value="KAG7171438.1"/>
    <property type="molecule type" value="Genomic_DNA"/>
</dbReference>
<feature type="region of interest" description="Disordered" evidence="1">
    <location>
        <begin position="1"/>
        <end position="21"/>
    </location>
</feature>
<name>A0A8J5KG30_HOMAM</name>
<dbReference type="Gene3D" id="1.20.1270.10">
    <property type="match status" value="1"/>
</dbReference>
<evidence type="ECO:0000256" key="1">
    <source>
        <dbReference type="SAM" id="MobiDB-lite"/>
    </source>
</evidence>
<reference evidence="2" key="1">
    <citation type="journal article" date="2021" name="Sci. Adv.">
        <title>The American lobster genome reveals insights on longevity, neural, and immune adaptations.</title>
        <authorList>
            <person name="Polinski J.M."/>
            <person name="Zimin A.V."/>
            <person name="Clark K.F."/>
            <person name="Kohn A.B."/>
            <person name="Sadowski N."/>
            <person name="Timp W."/>
            <person name="Ptitsyn A."/>
            <person name="Khanna P."/>
            <person name="Romanova D.Y."/>
            <person name="Williams P."/>
            <person name="Greenwood S.J."/>
            <person name="Moroz L.L."/>
            <person name="Walt D.R."/>
            <person name="Bodnar A.G."/>
        </authorList>
    </citation>
    <scope>NUCLEOTIDE SEQUENCE</scope>
    <source>
        <strain evidence="2">GMGI-L3</strain>
    </source>
</reference>
<feature type="compositionally biased region" description="Basic and acidic residues" evidence="1">
    <location>
        <begin position="1"/>
        <end position="10"/>
    </location>
</feature>
<comment type="caution">
    <text evidence="2">The sequence shown here is derived from an EMBL/GenBank/DDBJ whole genome shotgun (WGS) entry which is preliminary data.</text>
</comment>
<organism evidence="2 3">
    <name type="scientific">Homarus americanus</name>
    <name type="common">American lobster</name>
    <dbReference type="NCBI Taxonomy" id="6706"/>
    <lineage>
        <taxon>Eukaryota</taxon>
        <taxon>Metazoa</taxon>
        <taxon>Ecdysozoa</taxon>
        <taxon>Arthropoda</taxon>
        <taxon>Crustacea</taxon>
        <taxon>Multicrustacea</taxon>
        <taxon>Malacostraca</taxon>
        <taxon>Eumalacostraca</taxon>
        <taxon>Eucarida</taxon>
        <taxon>Decapoda</taxon>
        <taxon>Pleocyemata</taxon>
        <taxon>Astacidea</taxon>
        <taxon>Nephropoidea</taxon>
        <taxon>Nephropidae</taxon>
        <taxon>Homarus</taxon>
    </lineage>
</organism>
<dbReference type="InterPro" id="IPR029048">
    <property type="entry name" value="HSP70_C_sf"/>
</dbReference>
<keyword evidence="2" id="KW-0346">Stress response</keyword>
<protein>
    <submittedName>
        <fullName evidence="2">Heat shock 70 kDa protein-like 2</fullName>
    </submittedName>
</protein>
<gene>
    <name evidence="2" type="primary">Hsp70-L2</name>
    <name evidence="2" type="ORF">Hamer_G018552</name>
</gene>
<keyword evidence="3" id="KW-1185">Reference proteome</keyword>